<sequence length="82" mass="9051">MWSYAAKVAPADGFSDLAMQVMSSPSKNYILSVILFGVCLLFFGGLLCGRITKRVTREMKDSRDSPQPCASPTLHSCQCRFL</sequence>
<comment type="caution">
    <text evidence="2">The sequence shown here is derived from an EMBL/GenBank/DDBJ whole genome shotgun (WGS) entry which is preliminary data.</text>
</comment>
<dbReference type="Proteomes" id="UP001176940">
    <property type="component" value="Unassembled WGS sequence"/>
</dbReference>
<keyword evidence="1" id="KW-1133">Transmembrane helix</keyword>
<protein>
    <submittedName>
        <fullName evidence="2">Uncharacterized protein</fullName>
    </submittedName>
</protein>
<dbReference type="InterPro" id="IPR039728">
    <property type="entry name" value="GLG1"/>
</dbReference>
<evidence type="ECO:0000313" key="2">
    <source>
        <dbReference type="EMBL" id="CAJ0961177.1"/>
    </source>
</evidence>
<dbReference type="PANTHER" id="PTHR11884:SF1">
    <property type="entry name" value="GOLGI APPARATUS PROTEIN 1"/>
    <property type="match status" value="1"/>
</dbReference>
<name>A0ABN9M7U1_9NEOB</name>
<keyword evidence="3" id="KW-1185">Reference proteome</keyword>
<dbReference type="EMBL" id="CAUEEQ010051628">
    <property type="protein sequence ID" value="CAJ0961177.1"/>
    <property type="molecule type" value="Genomic_DNA"/>
</dbReference>
<accession>A0ABN9M7U1</accession>
<organism evidence="2 3">
    <name type="scientific">Ranitomeya imitator</name>
    <name type="common">mimic poison frog</name>
    <dbReference type="NCBI Taxonomy" id="111125"/>
    <lineage>
        <taxon>Eukaryota</taxon>
        <taxon>Metazoa</taxon>
        <taxon>Chordata</taxon>
        <taxon>Craniata</taxon>
        <taxon>Vertebrata</taxon>
        <taxon>Euteleostomi</taxon>
        <taxon>Amphibia</taxon>
        <taxon>Batrachia</taxon>
        <taxon>Anura</taxon>
        <taxon>Neobatrachia</taxon>
        <taxon>Hyloidea</taxon>
        <taxon>Dendrobatidae</taxon>
        <taxon>Dendrobatinae</taxon>
        <taxon>Ranitomeya</taxon>
    </lineage>
</organism>
<feature type="transmembrane region" description="Helical" evidence="1">
    <location>
        <begin position="29"/>
        <end position="49"/>
    </location>
</feature>
<gene>
    <name evidence="2" type="ORF">RIMI_LOCUS17587023</name>
</gene>
<evidence type="ECO:0000256" key="1">
    <source>
        <dbReference type="SAM" id="Phobius"/>
    </source>
</evidence>
<evidence type="ECO:0000313" key="3">
    <source>
        <dbReference type="Proteomes" id="UP001176940"/>
    </source>
</evidence>
<keyword evidence="1" id="KW-0472">Membrane</keyword>
<dbReference type="PANTHER" id="PTHR11884">
    <property type="entry name" value="SELECTIN LIGAND RELATED"/>
    <property type="match status" value="1"/>
</dbReference>
<reference evidence="2" key="1">
    <citation type="submission" date="2023-07" db="EMBL/GenBank/DDBJ databases">
        <authorList>
            <person name="Stuckert A."/>
        </authorList>
    </citation>
    <scope>NUCLEOTIDE SEQUENCE</scope>
</reference>
<proteinExistence type="predicted"/>
<keyword evidence="1" id="KW-0812">Transmembrane</keyword>